<dbReference type="PANTHER" id="PTHR30204:SF69">
    <property type="entry name" value="MERR-FAMILY TRANSCRIPTIONAL REGULATOR"/>
    <property type="match status" value="1"/>
</dbReference>
<evidence type="ECO:0000313" key="6">
    <source>
        <dbReference type="EMBL" id="MFD2867021.1"/>
    </source>
</evidence>
<evidence type="ECO:0000259" key="5">
    <source>
        <dbReference type="PROSITE" id="PS50937"/>
    </source>
</evidence>
<keyword evidence="7" id="KW-1185">Reference proteome</keyword>
<dbReference type="InterPro" id="IPR003759">
    <property type="entry name" value="Cbl-bd_cap"/>
</dbReference>
<evidence type="ECO:0000256" key="3">
    <source>
        <dbReference type="ARBA" id="ARBA00023125"/>
    </source>
</evidence>
<dbReference type="SMART" id="SM00422">
    <property type="entry name" value="HTH_MERR"/>
    <property type="match status" value="1"/>
</dbReference>
<dbReference type="Gene3D" id="3.40.50.280">
    <property type="entry name" value="Cobalamin-binding domain"/>
    <property type="match status" value="1"/>
</dbReference>
<dbReference type="Gene3D" id="1.10.1240.10">
    <property type="entry name" value="Methionine synthase domain"/>
    <property type="match status" value="1"/>
</dbReference>
<dbReference type="PANTHER" id="PTHR30204">
    <property type="entry name" value="REDOX-CYCLING DRUG-SENSING TRANSCRIPTIONAL ACTIVATOR SOXR"/>
    <property type="match status" value="1"/>
</dbReference>
<feature type="domain" description="HTH merR-type" evidence="5">
    <location>
        <begin position="8"/>
        <end position="65"/>
    </location>
</feature>
<protein>
    <submittedName>
        <fullName evidence="6">MerR family transcriptional regulator</fullName>
    </submittedName>
</protein>
<sequence>MLNHSDYYYTISQVSHITGLTKETTRKWEQRHQLIQPTRLENGYRQYTQSDVLRLLQIQHYIRDGATIRSAMEKTNTLPAFQPQTTHYLFKLLEYGWNCDEAAFHKILQEAHLILSINEFLHQLIIPFLHQVGDNWQNHSWFEYQETLASTIIRDFLATIRRSFPVNNERPLVLGACLPGENHEIAIEILLIQASIKGYRNFMIGSSPSVSTIEALILKLEPQVVLLSAATLKPFELFPDELLNLEKFAAQHPHIRFVIGGEGARIYTEKQPFKHLTFCNDMATIFNSY</sequence>
<dbReference type="RefSeq" id="WP_380146441.1">
    <property type="nucleotide sequence ID" value="NZ_JBHUOR010000003.1"/>
</dbReference>
<evidence type="ECO:0000313" key="7">
    <source>
        <dbReference type="Proteomes" id="UP001597568"/>
    </source>
</evidence>
<dbReference type="InterPro" id="IPR036724">
    <property type="entry name" value="Cobalamin-bd_sf"/>
</dbReference>
<evidence type="ECO:0000256" key="2">
    <source>
        <dbReference type="ARBA" id="ARBA00023015"/>
    </source>
</evidence>
<name>A0ABW5XVL7_9BACL</name>
<proteinExistence type="predicted"/>
<dbReference type="SUPFAM" id="SSF46955">
    <property type="entry name" value="Putative DNA-binding domain"/>
    <property type="match status" value="1"/>
</dbReference>
<dbReference type="PROSITE" id="PS50937">
    <property type="entry name" value="HTH_MERR_2"/>
    <property type="match status" value="1"/>
</dbReference>
<dbReference type="SUPFAM" id="SSF52242">
    <property type="entry name" value="Cobalamin (vitamin B12)-binding domain"/>
    <property type="match status" value="1"/>
</dbReference>
<dbReference type="InterPro" id="IPR009061">
    <property type="entry name" value="DNA-bd_dom_put_sf"/>
</dbReference>
<keyword evidence="4" id="KW-0804">Transcription</keyword>
<dbReference type="InterPro" id="IPR036594">
    <property type="entry name" value="Meth_synthase_dom"/>
</dbReference>
<keyword evidence="1" id="KW-0678">Repressor</keyword>
<dbReference type="InterPro" id="IPR000551">
    <property type="entry name" value="MerR-type_HTH_dom"/>
</dbReference>
<dbReference type="Pfam" id="PF13411">
    <property type="entry name" value="MerR_1"/>
    <property type="match status" value="1"/>
</dbReference>
<dbReference type="Proteomes" id="UP001597568">
    <property type="component" value="Unassembled WGS sequence"/>
</dbReference>
<dbReference type="Gene3D" id="1.10.1660.10">
    <property type="match status" value="1"/>
</dbReference>
<organism evidence="6 7">
    <name type="scientific">Kurthia populi</name>
    <dbReference type="NCBI Taxonomy" id="1562132"/>
    <lineage>
        <taxon>Bacteria</taxon>
        <taxon>Bacillati</taxon>
        <taxon>Bacillota</taxon>
        <taxon>Bacilli</taxon>
        <taxon>Bacillales</taxon>
        <taxon>Caryophanaceae</taxon>
        <taxon>Kurthia</taxon>
    </lineage>
</organism>
<accession>A0ABW5XVL7</accession>
<dbReference type="InterPro" id="IPR047057">
    <property type="entry name" value="MerR_fam"/>
</dbReference>
<dbReference type="EMBL" id="JBHUOR010000003">
    <property type="protein sequence ID" value="MFD2867021.1"/>
    <property type="molecule type" value="Genomic_DNA"/>
</dbReference>
<evidence type="ECO:0000256" key="4">
    <source>
        <dbReference type="ARBA" id="ARBA00023163"/>
    </source>
</evidence>
<dbReference type="Pfam" id="PF02607">
    <property type="entry name" value="B12-binding_2"/>
    <property type="match status" value="1"/>
</dbReference>
<keyword evidence="3" id="KW-0238">DNA-binding</keyword>
<keyword evidence="2" id="KW-0805">Transcription regulation</keyword>
<gene>
    <name evidence="6" type="ORF">ACFSY7_00505</name>
</gene>
<evidence type="ECO:0000256" key="1">
    <source>
        <dbReference type="ARBA" id="ARBA00022491"/>
    </source>
</evidence>
<reference evidence="7" key="1">
    <citation type="journal article" date="2019" name="Int. J. Syst. Evol. Microbiol.">
        <title>The Global Catalogue of Microorganisms (GCM) 10K type strain sequencing project: providing services to taxonomists for standard genome sequencing and annotation.</title>
        <authorList>
            <consortium name="The Broad Institute Genomics Platform"/>
            <consortium name="The Broad Institute Genome Sequencing Center for Infectious Disease"/>
            <person name="Wu L."/>
            <person name="Ma J."/>
        </authorList>
    </citation>
    <scope>NUCLEOTIDE SEQUENCE [LARGE SCALE GENOMIC DNA]</scope>
    <source>
        <strain evidence="7">KCTC 33522</strain>
    </source>
</reference>
<comment type="caution">
    <text evidence="6">The sequence shown here is derived from an EMBL/GenBank/DDBJ whole genome shotgun (WGS) entry which is preliminary data.</text>
</comment>